<dbReference type="Pfam" id="PF25298">
    <property type="entry name" value="Baculo_FP_2nd"/>
    <property type="match status" value="1"/>
</dbReference>
<proteinExistence type="predicted"/>
<protein>
    <submittedName>
        <fullName evidence="4">Uncharacterized protein</fullName>
    </submittedName>
</protein>
<dbReference type="InterPro" id="IPR057251">
    <property type="entry name" value="FP_C"/>
</dbReference>
<dbReference type="OrthoDB" id="6481920at2759"/>
<dbReference type="AlphaFoldDB" id="A0A9J6GDG8"/>
<keyword evidence="1" id="KW-0175">Coiled coil</keyword>
<evidence type="ECO:0000259" key="3">
    <source>
        <dbReference type="Pfam" id="PF25298"/>
    </source>
</evidence>
<dbReference type="Gene3D" id="3.30.70.1820">
    <property type="entry name" value="L1 transposable element, RRM domain"/>
    <property type="match status" value="1"/>
</dbReference>
<dbReference type="VEuPathDB" id="VectorBase:HLOH_046333"/>
<evidence type="ECO:0000256" key="1">
    <source>
        <dbReference type="SAM" id="Coils"/>
    </source>
</evidence>
<evidence type="ECO:0000313" key="5">
    <source>
        <dbReference type="Proteomes" id="UP000821853"/>
    </source>
</evidence>
<dbReference type="OMA" id="KTIWIRD"/>
<evidence type="ECO:0000259" key="2">
    <source>
        <dbReference type="Pfam" id="PF03258"/>
    </source>
</evidence>
<feature type="domain" description="FP protein C-terminal" evidence="3">
    <location>
        <begin position="199"/>
        <end position="247"/>
    </location>
</feature>
<dbReference type="InterPro" id="IPR004941">
    <property type="entry name" value="FP_N"/>
</dbReference>
<dbReference type="Pfam" id="PF03258">
    <property type="entry name" value="Baculo_FP"/>
    <property type="match status" value="1"/>
</dbReference>
<organism evidence="4 5">
    <name type="scientific">Haemaphysalis longicornis</name>
    <name type="common">Bush tick</name>
    <dbReference type="NCBI Taxonomy" id="44386"/>
    <lineage>
        <taxon>Eukaryota</taxon>
        <taxon>Metazoa</taxon>
        <taxon>Ecdysozoa</taxon>
        <taxon>Arthropoda</taxon>
        <taxon>Chelicerata</taxon>
        <taxon>Arachnida</taxon>
        <taxon>Acari</taxon>
        <taxon>Parasitiformes</taxon>
        <taxon>Ixodida</taxon>
        <taxon>Ixodoidea</taxon>
        <taxon>Ixodidae</taxon>
        <taxon>Haemaphysalinae</taxon>
        <taxon>Haemaphysalis</taxon>
    </lineage>
</organism>
<feature type="coiled-coil region" evidence="1">
    <location>
        <begin position="2"/>
        <end position="93"/>
    </location>
</feature>
<gene>
    <name evidence="4" type="ORF">HPB48_006587</name>
</gene>
<name>A0A9J6GDG8_HAELO</name>
<keyword evidence="5" id="KW-1185">Reference proteome</keyword>
<feature type="domain" description="FP protein N-terminal" evidence="2">
    <location>
        <begin position="104"/>
        <end position="188"/>
    </location>
</feature>
<evidence type="ECO:0000313" key="4">
    <source>
        <dbReference type="EMBL" id="KAH9376502.1"/>
    </source>
</evidence>
<sequence>MQQLINELKDELRAQIKNVRETVERDLRAEMRDFRTEFRDEAKSIEYFNKVFEEIEKDYKTIKAHNETLREQNTALRTECDALTKRLVDAESRLVHSEQYSRSNNIEIKGIEQKAGEDVVEIVQKLGTLADVPVTPDDIEACHRVPSKAKPNCIVVQFARRQKRDALLDKARKLRLNNKDFGNTTNSPVYVNDHLCPVLKRLLGTAVAKKKAAGWKYVWSRGGKIYAKQTDDSATVVIRHERDLEKIE</sequence>
<reference evidence="4 5" key="1">
    <citation type="journal article" date="2020" name="Cell">
        <title>Large-Scale Comparative Analyses of Tick Genomes Elucidate Their Genetic Diversity and Vector Capacities.</title>
        <authorList>
            <consortium name="Tick Genome and Microbiome Consortium (TIGMIC)"/>
            <person name="Jia N."/>
            <person name="Wang J."/>
            <person name="Shi W."/>
            <person name="Du L."/>
            <person name="Sun Y."/>
            <person name="Zhan W."/>
            <person name="Jiang J.F."/>
            <person name="Wang Q."/>
            <person name="Zhang B."/>
            <person name="Ji P."/>
            <person name="Bell-Sakyi L."/>
            <person name="Cui X.M."/>
            <person name="Yuan T.T."/>
            <person name="Jiang B.G."/>
            <person name="Yang W.F."/>
            <person name="Lam T.T."/>
            <person name="Chang Q.C."/>
            <person name="Ding S.J."/>
            <person name="Wang X.J."/>
            <person name="Zhu J.G."/>
            <person name="Ruan X.D."/>
            <person name="Zhao L."/>
            <person name="Wei J.T."/>
            <person name="Ye R.Z."/>
            <person name="Que T.C."/>
            <person name="Du C.H."/>
            <person name="Zhou Y.H."/>
            <person name="Cheng J.X."/>
            <person name="Dai P.F."/>
            <person name="Guo W.B."/>
            <person name="Han X.H."/>
            <person name="Huang E.J."/>
            <person name="Li L.F."/>
            <person name="Wei W."/>
            <person name="Gao Y.C."/>
            <person name="Liu J.Z."/>
            <person name="Shao H.Z."/>
            <person name="Wang X."/>
            <person name="Wang C.C."/>
            <person name="Yang T.C."/>
            <person name="Huo Q.B."/>
            <person name="Li W."/>
            <person name="Chen H.Y."/>
            <person name="Chen S.E."/>
            <person name="Zhou L.G."/>
            <person name="Ni X.B."/>
            <person name="Tian J.H."/>
            <person name="Sheng Y."/>
            <person name="Liu T."/>
            <person name="Pan Y.S."/>
            <person name="Xia L.Y."/>
            <person name="Li J."/>
            <person name="Zhao F."/>
            <person name="Cao W.C."/>
        </authorList>
    </citation>
    <scope>NUCLEOTIDE SEQUENCE [LARGE SCALE GENOMIC DNA]</scope>
    <source>
        <strain evidence="4">HaeL-2018</strain>
    </source>
</reference>
<dbReference type="EMBL" id="JABSTR010000008">
    <property type="protein sequence ID" value="KAH9376502.1"/>
    <property type="molecule type" value="Genomic_DNA"/>
</dbReference>
<accession>A0A9J6GDG8</accession>
<dbReference type="Proteomes" id="UP000821853">
    <property type="component" value="Unassembled WGS sequence"/>
</dbReference>
<comment type="caution">
    <text evidence="4">The sequence shown here is derived from an EMBL/GenBank/DDBJ whole genome shotgun (WGS) entry which is preliminary data.</text>
</comment>